<dbReference type="Pfam" id="PF05019">
    <property type="entry name" value="Coq4"/>
    <property type="match status" value="1"/>
</dbReference>
<dbReference type="Proteomes" id="UP000887159">
    <property type="component" value="Unassembled WGS sequence"/>
</dbReference>
<dbReference type="AlphaFoldDB" id="A0A8X6V6J6"/>
<keyword evidence="1" id="KW-0831">Ubiquinone biosynthesis</keyword>
<evidence type="ECO:0000256" key="2">
    <source>
        <dbReference type="ARBA" id="ARBA00022833"/>
    </source>
</evidence>
<evidence type="ECO:0000256" key="1">
    <source>
        <dbReference type="ARBA" id="ARBA00022688"/>
    </source>
</evidence>
<dbReference type="InterPro" id="IPR007715">
    <property type="entry name" value="Coq4"/>
</dbReference>
<dbReference type="GO" id="GO:0006744">
    <property type="term" value="P:ubiquinone biosynthetic process"/>
    <property type="evidence" value="ECO:0007669"/>
    <property type="project" value="UniProtKB-KW"/>
</dbReference>
<dbReference type="EMBL" id="BMAU01021262">
    <property type="protein sequence ID" value="GFY06727.1"/>
    <property type="molecule type" value="Genomic_DNA"/>
</dbReference>
<evidence type="ECO:0000313" key="3">
    <source>
        <dbReference type="EMBL" id="GFY06727.1"/>
    </source>
</evidence>
<gene>
    <name evidence="3" type="primary">coq4</name>
    <name evidence="3" type="ORF">TNCV_5083691</name>
</gene>
<organism evidence="3 4">
    <name type="scientific">Trichonephila clavipes</name>
    <name type="common">Golden silk orbweaver</name>
    <name type="synonym">Nephila clavipes</name>
    <dbReference type="NCBI Taxonomy" id="2585209"/>
    <lineage>
        <taxon>Eukaryota</taxon>
        <taxon>Metazoa</taxon>
        <taxon>Ecdysozoa</taxon>
        <taxon>Arthropoda</taxon>
        <taxon>Chelicerata</taxon>
        <taxon>Arachnida</taxon>
        <taxon>Araneae</taxon>
        <taxon>Araneomorphae</taxon>
        <taxon>Entelegynae</taxon>
        <taxon>Araneoidea</taxon>
        <taxon>Nephilidae</taxon>
        <taxon>Trichonephila</taxon>
    </lineage>
</organism>
<name>A0A8X6V6J6_TRICX</name>
<proteinExistence type="predicted"/>
<sequence>MIGIVFKASADIGEKFAELCNPADCHPPVSFPSPLLKKCSLFNDFLMFVSNLHVSKRNAFFLRQFSSFRKLSASAVPDSKIENEHLNNQEHEPHSENISGPLYKDHIPTSFLQKALLTIGSSMLCITDPFRHDMIAVFGETTGYASAKQIREKMLNDPEGSTILNDKPRINSNTLDYKFLAALPHGTLGQAYLAFLKDNNVTPDSRRQVKGNGAYELAHLHAGVNSDNERTGQGCNSLDALVKSIRTLMVKLPNRREAPPGIIKFSDADEVRRKAFSFLDKALPEDGSSAKLYQLLKCLLAPGIPSDQTLDKLRDALRKHLTPKPLIIPSRHKFLNRKQNEEEGISTYIAELRALAMNCDYDKKYVEYYVM</sequence>
<keyword evidence="3" id="KW-0830">Ubiquinone</keyword>
<dbReference type="PANTHER" id="PTHR12922:SF7">
    <property type="entry name" value="UBIQUINONE BIOSYNTHESIS PROTEIN COQ4 HOMOLOG, MITOCHONDRIAL"/>
    <property type="match status" value="1"/>
</dbReference>
<dbReference type="PANTHER" id="PTHR12922">
    <property type="entry name" value="UBIQUINONE BIOSYNTHESIS PROTEIN"/>
    <property type="match status" value="1"/>
</dbReference>
<protein>
    <submittedName>
        <fullName evidence="3">Ubiquinone biosynthesis protein COQ4 homolog, mitochondrial</fullName>
    </submittedName>
</protein>
<reference evidence="3" key="1">
    <citation type="submission" date="2020-08" db="EMBL/GenBank/DDBJ databases">
        <title>Multicomponent nature underlies the extraordinary mechanical properties of spider dragline silk.</title>
        <authorList>
            <person name="Kono N."/>
            <person name="Nakamura H."/>
            <person name="Mori M."/>
            <person name="Yoshida Y."/>
            <person name="Ohtoshi R."/>
            <person name="Malay A.D."/>
            <person name="Moran D.A.P."/>
            <person name="Tomita M."/>
            <person name="Numata K."/>
            <person name="Arakawa K."/>
        </authorList>
    </citation>
    <scope>NUCLEOTIDE SEQUENCE</scope>
</reference>
<comment type="caution">
    <text evidence="3">The sequence shown here is derived from an EMBL/GenBank/DDBJ whole genome shotgun (WGS) entry which is preliminary data.</text>
</comment>
<accession>A0A8X6V6J6</accession>
<evidence type="ECO:0000313" key="4">
    <source>
        <dbReference type="Proteomes" id="UP000887159"/>
    </source>
</evidence>
<keyword evidence="2" id="KW-0862">Zinc</keyword>
<keyword evidence="4" id="KW-1185">Reference proteome</keyword>
<dbReference type="GO" id="GO:0005739">
    <property type="term" value="C:mitochondrion"/>
    <property type="evidence" value="ECO:0007669"/>
    <property type="project" value="TreeGrafter"/>
</dbReference>